<dbReference type="GO" id="GO:0009097">
    <property type="term" value="P:isoleucine biosynthetic process"/>
    <property type="evidence" value="ECO:0007669"/>
    <property type="project" value="TreeGrafter"/>
</dbReference>
<organism evidence="8">
    <name type="scientific">Streptomyces sp. NBC_00093</name>
    <dbReference type="NCBI Taxonomy" id="2975649"/>
    <lineage>
        <taxon>Bacteria</taxon>
        <taxon>Bacillati</taxon>
        <taxon>Actinomycetota</taxon>
        <taxon>Actinomycetes</taxon>
        <taxon>Kitasatosporales</taxon>
        <taxon>Streptomycetaceae</taxon>
        <taxon>Streptomyces</taxon>
    </lineage>
</organism>
<dbReference type="InterPro" id="IPR000399">
    <property type="entry name" value="TPP-bd_CS"/>
</dbReference>
<evidence type="ECO:0000259" key="5">
    <source>
        <dbReference type="Pfam" id="PF00205"/>
    </source>
</evidence>
<dbReference type="InterPro" id="IPR045229">
    <property type="entry name" value="TPP_enz"/>
</dbReference>
<dbReference type="SUPFAM" id="SSF52467">
    <property type="entry name" value="DHS-like NAD/FAD-binding domain"/>
    <property type="match status" value="1"/>
</dbReference>
<evidence type="ECO:0000256" key="3">
    <source>
        <dbReference type="ARBA" id="ARBA00023052"/>
    </source>
</evidence>
<dbReference type="Gene3D" id="3.40.50.1220">
    <property type="entry name" value="TPP-binding domain"/>
    <property type="match status" value="1"/>
</dbReference>
<dbReference type="Gene3D" id="3.40.50.970">
    <property type="match status" value="2"/>
</dbReference>
<proteinExistence type="inferred from homology"/>
<dbReference type="PROSITE" id="PS00187">
    <property type="entry name" value="TPP_ENZYMES"/>
    <property type="match status" value="1"/>
</dbReference>
<dbReference type="InterPro" id="IPR012000">
    <property type="entry name" value="Thiamin_PyroP_enz_cen_dom"/>
</dbReference>
<accession>A0AAU2AI19</accession>
<dbReference type="Pfam" id="PF02776">
    <property type="entry name" value="TPP_enzyme_N"/>
    <property type="match status" value="1"/>
</dbReference>
<dbReference type="GO" id="GO:0005948">
    <property type="term" value="C:acetolactate synthase complex"/>
    <property type="evidence" value="ECO:0007669"/>
    <property type="project" value="TreeGrafter"/>
</dbReference>
<evidence type="ECO:0000313" key="8">
    <source>
        <dbReference type="EMBL" id="WTT23103.1"/>
    </source>
</evidence>
<dbReference type="GO" id="GO:0000287">
    <property type="term" value="F:magnesium ion binding"/>
    <property type="evidence" value="ECO:0007669"/>
    <property type="project" value="InterPro"/>
</dbReference>
<dbReference type="Pfam" id="PF02775">
    <property type="entry name" value="TPP_enzyme_C"/>
    <property type="match status" value="1"/>
</dbReference>
<reference evidence="8" key="1">
    <citation type="submission" date="2022-10" db="EMBL/GenBank/DDBJ databases">
        <title>The complete genomes of actinobacterial strains from the NBC collection.</title>
        <authorList>
            <person name="Joergensen T.S."/>
            <person name="Alvarez Arevalo M."/>
            <person name="Sterndorff E.B."/>
            <person name="Faurdal D."/>
            <person name="Vuksanovic O."/>
            <person name="Mourched A.-S."/>
            <person name="Charusanti P."/>
            <person name="Shaw S."/>
            <person name="Blin K."/>
            <person name="Weber T."/>
        </authorList>
    </citation>
    <scope>NUCLEOTIDE SEQUENCE</scope>
    <source>
        <strain evidence="8">NBC_00093</strain>
    </source>
</reference>
<evidence type="ECO:0000259" key="6">
    <source>
        <dbReference type="Pfam" id="PF02775"/>
    </source>
</evidence>
<dbReference type="Pfam" id="PF00205">
    <property type="entry name" value="TPP_enzyme_M"/>
    <property type="match status" value="1"/>
</dbReference>
<keyword evidence="3 4" id="KW-0786">Thiamine pyrophosphate</keyword>
<dbReference type="PANTHER" id="PTHR18968:SF13">
    <property type="entry name" value="ACETOLACTATE SYNTHASE CATALYTIC SUBUNIT, MITOCHONDRIAL"/>
    <property type="match status" value="1"/>
</dbReference>
<protein>
    <submittedName>
        <fullName evidence="8">Thiamine pyrophosphate-binding protein</fullName>
    </submittedName>
</protein>
<dbReference type="GO" id="GO:0050660">
    <property type="term" value="F:flavin adenine dinucleotide binding"/>
    <property type="evidence" value="ECO:0007669"/>
    <property type="project" value="TreeGrafter"/>
</dbReference>
<evidence type="ECO:0000256" key="1">
    <source>
        <dbReference type="ARBA" id="ARBA00001964"/>
    </source>
</evidence>
<evidence type="ECO:0000256" key="4">
    <source>
        <dbReference type="RuleBase" id="RU362132"/>
    </source>
</evidence>
<feature type="domain" description="Thiamine pyrophosphate enzyme N-terminal TPP-binding" evidence="7">
    <location>
        <begin position="14"/>
        <end position="122"/>
    </location>
</feature>
<dbReference type="CDD" id="cd07035">
    <property type="entry name" value="TPP_PYR_POX_like"/>
    <property type="match status" value="1"/>
</dbReference>
<dbReference type="SUPFAM" id="SSF52518">
    <property type="entry name" value="Thiamin diphosphate-binding fold (THDP-binding)"/>
    <property type="match status" value="2"/>
</dbReference>
<dbReference type="GO" id="GO:0003984">
    <property type="term" value="F:acetolactate synthase activity"/>
    <property type="evidence" value="ECO:0007669"/>
    <property type="project" value="TreeGrafter"/>
</dbReference>
<comment type="cofactor">
    <cofactor evidence="1">
        <name>thiamine diphosphate</name>
        <dbReference type="ChEBI" id="CHEBI:58937"/>
    </cofactor>
</comment>
<dbReference type="CDD" id="cd00568">
    <property type="entry name" value="TPP_enzymes"/>
    <property type="match status" value="1"/>
</dbReference>
<feature type="domain" description="Thiamine pyrophosphate enzyme central" evidence="5">
    <location>
        <begin position="200"/>
        <end position="325"/>
    </location>
</feature>
<dbReference type="InterPro" id="IPR029061">
    <property type="entry name" value="THDP-binding"/>
</dbReference>
<dbReference type="InterPro" id="IPR029035">
    <property type="entry name" value="DHS-like_NAD/FAD-binding_dom"/>
</dbReference>
<name>A0AAU2AI19_9ACTN</name>
<dbReference type="GO" id="GO:0030976">
    <property type="term" value="F:thiamine pyrophosphate binding"/>
    <property type="evidence" value="ECO:0007669"/>
    <property type="project" value="InterPro"/>
</dbReference>
<feature type="domain" description="Thiamine pyrophosphate enzyme TPP-binding" evidence="6">
    <location>
        <begin position="391"/>
        <end position="534"/>
    </location>
</feature>
<evidence type="ECO:0000259" key="7">
    <source>
        <dbReference type="Pfam" id="PF02776"/>
    </source>
</evidence>
<dbReference type="InterPro" id="IPR011766">
    <property type="entry name" value="TPP_enzyme_TPP-bd"/>
</dbReference>
<dbReference type="InterPro" id="IPR012001">
    <property type="entry name" value="Thiamin_PyroP_enz_TPP-bd_dom"/>
</dbReference>
<dbReference type="GO" id="GO:0009099">
    <property type="term" value="P:L-valine biosynthetic process"/>
    <property type="evidence" value="ECO:0007669"/>
    <property type="project" value="TreeGrafter"/>
</dbReference>
<dbReference type="AlphaFoldDB" id="A0AAU2AI19"/>
<sequence>MRQIDEGGTGRRTQAQEFADAVARSGVTHVFGLMGDGNMHLLIALGQRGVPVVEVRHENAAVAMAEGYGWSSGRIGICSVTHGPGLSHVATSLLVAARNRSPLLVVAAETPSGYQGAQTFDQASFVASCEAAYRRMKPGEHPADVLAEVLALARDESRPVVLGVAADLFTSPVDGAARSGSTYPPRATVTADDDIDAARRISRLLTGAQRPVLIAGRGAMDDTSPAMMTALANRFGAALATTLPAKGLFDGHPYDLGIAGGLAHPAGERVLRSADLVVAVGASMGRSTTQSTRLFEAAHVVKVVDDLAATGKAETLRGDAAATLRHTLSLTRDTPDTRPPWFTPVGPSAACWQEDLHDFSTPVPDGTVDPRVALAAIDRHIPDDATVVIGNGHCSGFAAAFLTAPARGRFFAAQGFGSIGQALTTAIGAALGAPERKTVVFEGDAAFMMHAQELDTAARAGADLTVFVLDDDALGTEYQRLRLEGGHAEAAVVPAPDLAALGAAFGADSFTIDSPDTLALAQTALRPGLAVVDVRTARSVLSRHLRLPHRTPTPNS</sequence>
<gene>
    <name evidence="8" type="ORF">OHA22_49880</name>
</gene>
<evidence type="ECO:0000256" key="2">
    <source>
        <dbReference type="ARBA" id="ARBA00007812"/>
    </source>
</evidence>
<comment type="similarity">
    <text evidence="2 4">Belongs to the TPP enzyme family.</text>
</comment>
<dbReference type="EMBL" id="CP108222">
    <property type="protein sequence ID" value="WTT23103.1"/>
    <property type="molecule type" value="Genomic_DNA"/>
</dbReference>
<dbReference type="PANTHER" id="PTHR18968">
    <property type="entry name" value="THIAMINE PYROPHOSPHATE ENZYMES"/>
    <property type="match status" value="1"/>
</dbReference>